<feature type="compositionally biased region" description="Pro residues" evidence="1">
    <location>
        <begin position="1"/>
        <end position="12"/>
    </location>
</feature>
<dbReference type="AlphaFoldDB" id="A0A9W6UWN9"/>
<organism evidence="2 3">
    <name type="scientific">Actinomadura rubrobrunea</name>
    <dbReference type="NCBI Taxonomy" id="115335"/>
    <lineage>
        <taxon>Bacteria</taxon>
        <taxon>Bacillati</taxon>
        <taxon>Actinomycetota</taxon>
        <taxon>Actinomycetes</taxon>
        <taxon>Streptosporangiales</taxon>
        <taxon>Thermomonosporaceae</taxon>
        <taxon>Actinomadura</taxon>
    </lineage>
</organism>
<gene>
    <name evidence="2" type="ORF">Arub01_34820</name>
</gene>
<accession>A0A9W6UWN9</accession>
<dbReference type="Proteomes" id="UP001165124">
    <property type="component" value="Unassembled WGS sequence"/>
</dbReference>
<dbReference type="EMBL" id="BSRZ01000008">
    <property type="protein sequence ID" value="GLW65238.1"/>
    <property type="molecule type" value="Genomic_DNA"/>
</dbReference>
<evidence type="ECO:0000313" key="2">
    <source>
        <dbReference type="EMBL" id="GLW65238.1"/>
    </source>
</evidence>
<evidence type="ECO:0000313" key="3">
    <source>
        <dbReference type="Proteomes" id="UP001165124"/>
    </source>
</evidence>
<name>A0A9W6UWN9_9ACTN</name>
<comment type="caution">
    <text evidence="2">The sequence shown here is derived from an EMBL/GenBank/DDBJ whole genome shotgun (WGS) entry which is preliminary data.</text>
</comment>
<keyword evidence="3" id="KW-1185">Reference proteome</keyword>
<protein>
    <submittedName>
        <fullName evidence="2">Uncharacterized protein</fullName>
    </submittedName>
</protein>
<sequence length="280" mass="29632">MTAPWSSPPPAHGPHEPNPLEQTRPDPPTGPVMGRYSRNAASLRRAGRPGEDAGGAAGAGRPSDQATIGAGEPPRQSGDQRTEPQPGRSDGASADRADDASDERAGRSRRRPRPGDRRFLEAMALAALLPALIGVRWLDDTRNIQERLERPEKPTVVAKGKVGTLAETRWLFVRRTVGPAPLNPQPDAAEVRMVVAIRPLTPAGAKAVGSSGMTYRLRDAEGRIWSATALPSSPPRAGATAMIVVRGVVPRVKAETVTLEVLPSAASHPKGPLPSLRFAS</sequence>
<feature type="compositionally biased region" description="Basic and acidic residues" evidence="1">
    <location>
        <begin position="93"/>
        <end position="106"/>
    </location>
</feature>
<proteinExistence type="predicted"/>
<reference evidence="2" key="1">
    <citation type="submission" date="2023-02" db="EMBL/GenBank/DDBJ databases">
        <title>Actinomadura rubrobrunea NBRC 14622.</title>
        <authorList>
            <person name="Ichikawa N."/>
            <person name="Sato H."/>
            <person name="Tonouchi N."/>
        </authorList>
    </citation>
    <scope>NUCLEOTIDE SEQUENCE</scope>
    <source>
        <strain evidence="2">NBRC 14622</strain>
    </source>
</reference>
<feature type="region of interest" description="Disordered" evidence="1">
    <location>
        <begin position="1"/>
        <end position="115"/>
    </location>
</feature>
<evidence type="ECO:0000256" key="1">
    <source>
        <dbReference type="SAM" id="MobiDB-lite"/>
    </source>
</evidence>